<keyword evidence="1" id="KW-0732">Signal</keyword>
<evidence type="ECO:0008006" key="4">
    <source>
        <dbReference type="Google" id="ProtNLM"/>
    </source>
</evidence>
<dbReference type="RefSeq" id="WP_213437118.1">
    <property type="nucleotide sequence ID" value="NZ_AP024546.1"/>
</dbReference>
<sequence>MTRTRLTFALTLALAASPAFAQSHGDIDHVNGSITAEAGQEYGDLETVNGSIKLESNSRSDEVSTVNGSIQAGDGIKARSLTTVNGGIRIGEKVEVTKGLETVNGSIFVDRGGRIGDGIDTVNGSIGLVDTDLGGGIETVNSDITVGVGSHLKGGIHVDKPGNSWFSRKPRPPRIVIGPNAQVDGAMVFEREVVLYVHTSAKVGSITGAKAIPFSGNTPPE</sequence>
<evidence type="ECO:0000256" key="1">
    <source>
        <dbReference type="SAM" id="SignalP"/>
    </source>
</evidence>
<feature type="chain" id="PRO_5045664785" description="Polymer-forming cytoskeletal protein" evidence="1">
    <location>
        <begin position="22"/>
        <end position="221"/>
    </location>
</feature>
<evidence type="ECO:0000313" key="3">
    <source>
        <dbReference type="Proteomes" id="UP000680514"/>
    </source>
</evidence>
<organism evidence="2 3">
    <name type="scientific">Lysobacter helvus</name>
    <dbReference type="NCBI Taxonomy" id="2675059"/>
    <lineage>
        <taxon>Bacteria</taxon>
        <taxon>Pseudomonadati</taxon>
        <taxon>Pseudomonadota</taxon>
        <taxon>Gammaproteobacteria</taxon>
        <taxon>Lysobacterales</taxon>
        <taxon>Lysobacteraceae</taxon>
        <taxon>Lysobacter</taxon>
    </lineage>
</organism>
<evidence type="ECO:0000313" key="2">
    <source>
        <dbReference type="EMBL" id="BCT95543.1"/>
    </source>
</evidence>
<reference evidence="2 3" key="1">
    <citation type="submission" date="2021-03" db="EMBL/GenBank/DDBJ databases">
        <title>Complete Genome Sequences of Two Lysobacter Strains Isolated from Sea Water (Lysobacter caseinilyticus) and Soil (Lysobacter helvus) in South Korea.</title>
        <authorList>
            <person name="Watanabe Y."/>
            <person name="Arakawa K."/>
        </authorList>
    </citation>
    <scope>NUCLEOTIDE SEQUENCE [LARGE SCALE GENOMIC DNA]</scope>
    <source>
        <strain evidence="2 3">D10</strain>
    </source>
</reference>
<protein>
    <recommendedName>
        <fullName evidence="4">Polymer-forming cytoskeletal protein</fullName>
    </recommendedName>
</protein>
<proteinExistence type="predicted"/>
<dbReference type="Proteomes" id="UP000680514">
    <property type="component" value="Chromosome"/>
</dbReference>
<dbReference type="EMBL" id="AP024546">
    <property type="protein sequence ID" value="BCT95543.1"/>
    <property type="molecule type" value="Genomic_DNA"/>
</dbReference>
<name>A0ABM7QD55_9GAMM</name>
<gene>
    <name evidence="2" type="ORF">LYSHEL_14140</name>
</gene>
<keyword evidence="3" id="KW-1185">Reference proteome</keyword>
<feature type="signal peptide" evidence="1">
    <location>
        <begin position="1"/>
        <end position="21"/>
    </location>
</feature>
<accession>A0ABM7QD55</accession>